<sequence length="45" mass="5661">MEQDIQVLRQRMAELVKNENLKYDDIYKMKLEMDDIIDKYYFEQI</sequence>
<evidence type="ECO:0008006" key="3">
    <source>
        <dbReference type="Google" id="ProtNLM"/>
    </source>
</evidence>
<evidence type="ECO:0000313" key="1">
    <source>
        <dbReference type="EMBL" id="AUO19995.1"/>
    </source>
</evidence>
<dbReference type="RefSeq" id="WP_154058654.1">
    <property type="nucleotide sequence ID" value="NZ_CP020991.1"/>
</dbReference>
<evidence type="ECO:0000313" key="2">
    <source>
        <dbReference type="Proteomes" id="UP000235589"/>
    </source>
</evidence>
<proteinExistence type="predicted"/>
<keyword evidence="2" id="KW-1185">Reference proteome</keyword>
<dbReference type="GeneID" id="98063226"/>
<name>A0A2K9P408_9FIRM</name>
<reference evidence="1 2" key="1">
    <citation type="submission" date="2017-04" db="EMBL/GenBank/DDBJ databases">
        <title>Monoglobus pectinilyticus 14 draft genome.</title>
        <authorList>
            <person name="Kim C."/>
            <person name="Rosendale D.I."/>
            <person name="Kelly W.J."/>
            <person name="Tannock G.W."/>
            <person name="Patchett M.L."/>
            <person name="Jordens J.Z."/>
        </authorList>
    </citation>
    <scope>NUCLEOTIDE SEQUENCE [LARGE SCALE GENOMIC DNA]</scope>
    <source>
        <strain evidence="1 2">14</strain>
    </source>
</reference>
<dbReference type="EMBL" id="CP020991">
    <property type="protein sequence ID" value="AUO19995.1"/>
    <property type="molecule type" value="Genomic_DNA"/>
</dbReference>
<accession>A0A2K9P408</accession>
<dbReference type="Proteomes" id="UP000235589">
    <property type="component" value="Chromosome"/>
</dbReference>
<protein>
    <recommendedName>
        <fullName evidence="3">Spo0E like sporulation regulatory protein</fullName>
    </recommendedName>
</protein>
<organism evidence="1 2">
    <name type="scientific">Monoglobus pectinilyticus</name>
    <dbReference type="NCBI Taxonomy" id="1981510"/>
    <lineage>
        <taxon>Bacteria</taxon>
        <taxon>Bacillati</taxon>
        <taxon>Bacillota</taxon>
        <taxon>Clostridia</taxon>
        <taxon>Monoglobales</taxon>
        <taxon>Monoglobaceae</taxon>
        <taxon>Monoglobus</taxon>
    </lineage>
</organism>
<dbReference type="AlphaFoldDB" id="A0A2K9P408"/>
<dbReference type="KEGG" id="mpec:B9O19_01846"/>
<gene>
    <name evidence="1" type="ORF">B9O19_01846</name>
</gene>